<keyword evidence="3" id="KW-1003">Cell membrane</keyword>
<dbReference type="Pfam" id="PF03994">
    <property type="entry name" value="DUF350"/>
    <property type="match status" value="1"/>
</dbReference>
<dbReference type="KEGG" id="aser:Asera_13930"/>
<feature type="transmembrane region" description="Helical" evidence="7">
    <location>
        <begin position="120"/>
        <end position="139"/>
    </location>
</feature>
<proteinExistence type="inferred from homology"/>
<comment type="subcellular location">
    <subcellularLocation>
        <location evidence="1">Cell membrane</location>
        <topology evidence="1">Multi-pass membrane protein</topology>
    </subcellularLocation>
</comment>
<keyword evidence="6 7" id="KW-0472">Membrane</keyword>
<feature type="transmembrane region" description="Helical" evidence="7">
    <location>
        <begin position="49"/>
        <end position="69"/>
    </location>
</feature>
<reference evidence="8" key="1">
    <citation type="submission" date="2020-08" db="EMBL/GenBank/DDBJ databases">
        <title>Whole genome shotgun sequence of Actinocatenispora sera NBRC 101916.</title>
        <authorList>
            <person name="Komaki H."/>
            <person name="Tamura T."/>
        </authorList>
    </citation>
    <scope>NUCLEOTIDE SEQUENCE</scope>
    <source>
        <strain evidence="8">NBRC 101916</strain>
    </source>
</reference>
<dbReference type="Proteomes" id="UP000680750">
    <property type="component" value="Chromosome"/>
</dbReference>
<dbReference type="GO" id="GO:0005886">
    <property type="term" value="C:plasma membrane"/>
    <property type="evidence" value="ECO:0007669"/>
    <property type="project" value="UniProtKB-SubCell"/>
</dbReference>
<feature type="transmembrane region" description="Helical" evidence="7">
    <location>
        <begin position="76"/>
        <end position="100"/>
    </location>
</feature>
<evidence type="ECO:0000256" key="1">
    <source>
        <dbReference type="ARBA" id="ARBA00004651"/>
    </source>
</evidence>
<organism evidence="8 9">
    <name type="scientific">Actinocatenispora sera</name>
    <dbReference type="NCBI Taxonomy" id="390989"/>
    <lineage>
        <taxon>Bacteria</taxon>
        <taxon>Bacillati</taxon>
        <taxon>Actinomycetota</taxon>
        <taxon>Actinomycetes</taxon>
        <taxon>Micromonosporales</taxon>
        <taxon>Micromonosporaceae</taxon>
        <taxon>Actinocatenispora</taxon>
    </lineage>
</organism>
<dbReference type="OrthoDB" id="5191770at2"/>
<accession>A0A810KX77</accession>
<feature type="transmembrane region" description="Helical" evidence="7">
    <location>
        <begin position="7"/>
        <end position="29"/>
    </location>
</feature>
<comment type="similarity">
    <text evidence="2">Belongs to the UPF0719 family.</text>
</comment>
<evidence type="ECO:0000256" key="2">
    <source>
        <dbReference type="ARBA" id="ARBA00005779"/>
    </source>
</evidence>
<evidence type="ECO:0000256" key="3">
    <source>
        <dbReference type="ARBA" id="ARBA00022475"/>
    </source>
</evidence>
<evidence type="ECO:0000256" key="4">
    <source>
        <dbReference type="ARBA" id="ARBA00022692"/>
    </source>
</evidence>
<evidence type="ECO:0000313" key="8">
    <source>
        <dbReference type="EMBL" id="BCJ27285.1"/>
    </source>
</evidence>
<evidence type="ECO:0000256" key="5">
    <source>
        <dbReference type="ARBA" id="ARBA00022989"/>
    </source>
</evidence>
<keyword evidence="9" id="KW-1185">Reference proteome</keyword>
<name>A0A810KX77_9ACTN</name>
<dbReference type="AlphaFoldDB" id="A0A810KX77"/>
<dbReference type="EMBL" id="AP023354">
    <property type="protein sequence ID" value="BCJ27285.1"/>
    <property type="molecule type" value="Genomic_DNA"/>
</dbReference>
<evidence type="ECO:0000256" key="6">
    <source>
        <dbReference type="ARBA" id="ARBA00023136"/>
    </source>
</evidence>
<protein>
    <submittedName>
        <fullName evidence="8">DUF350 domain-containing protein</fullName>
    </submittedName>
</protein>
<gene>
    <name evidence="8" type="ORF">Asera_13930</name>
</gene>
<sequence length="140" mass="14268">MTEMLSGLLSALAYGGVGIALLALGYLLVDLITPGNLRRQVWEQRNRNAALVLVSGLAAVAIIVTTAILTSEDGLLLGLLSTALYGVLGILVMAVAFVLLDLATPGRLGALLVDEVPHPAVWVTAAVNLAVGAITAAAIS</sequence>
<dbReference type="InterPro" id="IPR007140">
    <property type="entry name" value="DUF350"/>
</dbReference>
<keyword evidence="5 7" id="KW-1133">Transmembrane helix</keyword>
<evidence type="ECO:0000313" key="9">
    <source>
        <dbReference type="Proteomes" id="UP000680750"/>
    </source>
</evidence>
<evidence type="ECO:0000256" key="7">
    <source>
        <dbReference type="SAM" id="Phobius"/>
    </source>
</evidence>
<keyword evidence="4 7" id="KW-0812">Transmembrane</keyword>